<keyword evidence="1" id="KW-0732">Signal</keyword>
<dbReference type="eggNOG" id="COG1434">
    <property type="taxonomic scope" value="Bacteria"/>
</dbReference>
<dbReference type="RefSeq" id="WP_004600320.1">
    <property type="nucleotide sequence ID" value="NZ_HF541865.1"/>
</dbReference>
<dbReference type="Pfam" id="PF02698">
    <property type="entry name" value="DUF218"/>
    <property type="match status" value="1"/>
</dbReference>
<evidence type="ECO:0000313" key="3">
    <source>
        <dbReference type="EMBL" id="EJZ82662.1"/>
    </source>
</evidence>
<evidence type="ECO:0000256" key="1">
    <source>
        <dbReference type="SAM" id="SignalP"/>
    </source>
</evidence>
<dbReference type="PANTHER" id="PTHR30336:SF20">
    <property type="entry name" value="DUF218 DOMAIN-CONTAINING PROTEIN"/>
    <property type="match status" value="1"/>
</dbReference>
<evidence type="ECO:0000313" key="4">
    <source>
        <dbReference type="Proteomes" id="UP000006078"/>
    </source>
</evidence>
<dbReference type="EMBL" id="AHAE01000023">
    <property type="protein sequence ID" value="EJZ82662.1"/>
    <property type="molecule type" value="Genomic_DNA"/>
</dbReference>
<feature type="chain" id="PRO_5003844453" description="DUF218 domain-containing protein" evidence="1">
    <location>
        <begin position="22"/>
        <end position="243"/>
    </location>
</feature>
<dbReference type="OrthoDB" id="9782395at2"/>
<dbReference type="InterPro" id="IPR003848">
    <property type="entry name" value="DUF218"/>
</dbReference>
<name>K0YGJ6_9CORY</name>
<dbReference type="InterPro" id="IPR051599">
    <property type="entry name" value="Cell_Envelope_Assoc"/>
</dbReference>
<feature type="signal peptide" evidence="1">
    <location>
        <begin position="1"/>
        <end position="21"/>
    </location>
</feature>
<dbReference type="AlphaFoldDB" id="K0YGJ6"/>
<dbReference type="Proteomes" id="UP000006078">
    <property type="component" value="Unassembled WGS sequence"/>
</dbReference>
<accession>K0YGJ6</accession>
<reference evidence="3 4" key="1">
    <citation type="submission" date="2012-08" db="EMBL/GenBank/DDBJ databases">
        <title>The Genome Sequence of Turicella otitidis ATCC 51513.</title>
        <authorList>
            <consortium name="The Broad Institute Genome Sequencing Platform"/>
            <person name="Earl A."/>
            <person name="Ward D."/>
            <person name="Feldgarden M."/>
            <person name="Gevers D."/>
            <person name="Huys G."/>
            <person name="Walker B."/>
            <person name="Young S.K."/>
            <person name="Zeng Q."/>
            <person name="Gargeya S."/>
            <person name="Fitzgerald M."/>
            <person name="Haas B."/>
            <person name="Abouelleil A."/>
            <person name="Alvarado L."/>
            <person name="Arachchi H.M."/>
            <person name="Berlin A.M."/>
            <person name="Chapman S.B."/>
            <person name="Goldberg J."/>
            <person name="Griggs A."/>
            <person name="Gujja S."/>
            <person name="Hansen M."/>
            <person name="Howarth C."/>
            <person name="Imamovic A."/>
            <person name="Larimer J."/>
            <person name="McCowen C."/>
            <person name="Montmayeur A."/>
            <person name="Murphy C."/>
            <person name="Neiman D."/>
            <person name="Pearson M."/>
            <person name="Priest M."/>
            <person name="Roberts A."/>
            <person name="Saif S."/>
            <person name="Shea T."/>
            <person name="Sisk P."/>
            <person name="Sykes S."/>
            <person name="Wortman J."/>
            <person name="Nusbaum C."/>
            <person name="Birren B."/>
        </authorList>
    </citation>
    <scope>NUCLEOTIDE SEQUENCE [LARGE SCALE GENOMIC DNA]</scope>
    <source>
        <strain evidence="3 4">ATCC 51513</strain>
    </source>
</reference>
<proteinExistence type="predicted"/>
<dbReference type="HOGENOM" id="CLU_051474_1_0_11"/>
<dbReference type="CDD" id="cd06259">
    <property type="entry name" value="YdcF-like"/>
    <property type="match status" value="1"/>
</dbReference>
<sequence length="243" mass="25206">MKRVLALAAGAAAAYPPAALAAAWAYGTRSLNRPVPEGAVIAVMGTAQYDGVPSKQFAARLEEAAAAHRESGARIVTLGGRLPGDRFTEAGAGRAWLVAHGVAEDRIDELPAGNDTAGSLRALAGSKWGSAPVLIVTDPLHALRSVRVARALGIDAAARGAAAAPTRFPRRRWWLTAYHEAGGLIVRDVEAFLGAPAARALERGLRALDGWVRPSRRARIAVLSTGEDERGEAAGTRGETAGG</sequence>
<evidence type="ECO:0000259" key="2">
    <source>
        <dbReference type="Pfam" id="PF02698"/>
    </source>
</evidence>
<feature type="domain" description="DUF218" evidence="2">
    <location>
        <begin position="40"/>
        <end position="173"/>
    </location>
</feature>
<dbReference type="PATRIC" id="fig|883169.3.peg.405"/>
<dbReference type="PANTHER" id="PTHR30336">
    <property type="entry name" value="INNER MEMBRANE PROTEIN, PROBABLE PERMEASE"/>
    <property type="match status" value="1"/>
</dbReference>
<protein>
    <recommendedName>
        <fullName evidence="2">DUF218 domain-containing protein</fullName>
    </recommendedName>
</protein>
<organism evidence="3 4">
    <name type="scientific">Corynebacterium otitidis ATCC 51513</name>
    <dbReference type="NCBI Taxonomy" id="883169"/>
    <lineage>
        <taxon>Bacteria</taxon>
        <taxon>Bacillati</taxon>
        <taxon>Actinomycetota</taxon>
        <taxon>Actinomycetes</taxon>
        <taxon>Mycobacteriales</taxon>
        <taxon>Corynebacteriaceae</taxon>
        <taxon>Corynebacterium</taxon>
    </lineage>
</organism>
<gene>
    <name evidence="3" type="ORF">HMPREF9719_00430</name>
</gene>
<comment type="caution">
    <text evidence="3">The sequence shown here is derived from an EMBL/GenBank/DDBJ whole genome shotgun (WGS) entry which is preliminary data.</text>
</comment>
<keyword evidence="4" id="KW-1185">Reference proteome</keyword>
<dbReference type="GO" id="GO:0005886">
    <property type="term" value="C:plasma membrane"/>
    <property type="evidence" value="ECO:0007669"/>
    <property type="project" value="TreeGrafter"/>
</dbReference>